<evidence type="ECO:0000256" key="4">
    <source>
        <dbReference type="ARBA" id="ARBA00023136"/>
    </source>
</evidence>
<keyword evidence="2" id="KW-0997">Cell inner membrane</keyword>
<dbReference type="InterPro" id="IPR043461">
    <property type="entry name" value="LpxH-like"/>
</dbReference>
<feature type="domain" description="Calcineurin-like phosphoesterase" evidence="7">
    <location>
        <begin position="43"/>
        <end position="103"/>
    </location>
</feature>
<reference evidence="9" key="1">
    <citation type="journal article" date="2020" name="mSystems">
        <title>Genome- and Community-Level Interaction Insights into Carbon Utilization and Element Cycling Functions of Hydrothermarchaeota in Hydrothermal Sediment.</title>
        <authorList>
            <person name="Zhou Z."/>
            <person name="Liu Y."/>
            <person name="Xu W."/>
            <person name="Pan J."/>
            <person name="Luo Z.H."/>
            <person name="Li M."/>
        </authorList>
    </citation>
    <scope>NUCLEOTIDE SEQUENCE [LARGE SCALE GENOMIC DNA]</scope>
    <source>
        <strain evidence="9">SpSt-637</strain>
        <strain evidence="8">SpSt-667</strain>
    </source>
</reference>
<evidence type="ECO:0000313" key="8">
    <source>
        <dbReference type="EMBL" id="HGQ35750.1"/>
    </source>
</evidence>
<keyword evidence="4 6" id="KW-0472">Membrane</keyword>
<dbReference type="GO" id="GO:0009245">
    <property type="term" value="P:lipid A biosynthetic process"/>
    <property type="evidence" value="ECO:0007669"/>
    <property type="project" value="TreeGrafter"/>
</dbReference>
<sequence>MVACLALMLFVVFLLIFILFNFPWIAKYWRLTAAEYVVRNSYKVAFVSDIHLGAYGCNTRLIKVIGEMLNRLNVSVLVIVGDLIDRKFYLSSKYLERIASLVVEALNLRDIIVLYIPSNSFHDIALVDLNRDILGFKLGSRNVEFIYSSHMLKIVFEGCSENVYVTHGDYISRNGIVSYLLDKISRKVLGKGITGIIMRRIFGLDSESWVILGHSHIPSIDRKYRAIVLGSWVKRFFDPRGYSIAVASCRNNAINIIFKVFR</sequence>
<evidence type="ECO:0000259" key="7">
    <source>
        <dbReference type="Pfam" id="PF00149"/>
    </source>
</evidence>
<dbReference type="InterPro" id="IPR029052">
    <property type="entry name" value="Metallo-depent_PP-like"/>
</dbReference>
<dbReference type="Pfam" id="PF00149">
    <property type="entry name" value="Metallophos"/>
    <property type="match status" value="1"/>
</dbReference>
<dbReference type="GO" id="GO:0016020">
    <property type="term" value="C:membrane"/>
    <property type="evidence" value="ECO:0007669"/>
    <property type="project" value="GOC"/>
</dbReference>
<organism evidence="9">
    <name type="scientific">Ignisphaera aggregans</name>
    <dbReference type="NCBI Taxonomy" id="334771"/>
    <lineage>
        <taxon>Archaea</taxon>
        <taxon>Thermoproteota</taxon>
        <taxon>Thermoprotei</taxon>
        <taxon>Desulfurococcales</taxon>
        <taxon>Desulfurococcaceae</taxon>
        <taxon>Ignisphaera</taxon>
    </lineage>
</organism>
<dbReference type="PANTHER" id="PTHR34990">
    <property type="entry name" value="UDP-2,3-DIACYLGLUCOSAMINE HYDROLASE-RELATED"/>
    <property type="match status" value="1"/>
</dbReference>
<dbReference type="AlphaFoldDB" id="A0A7C4JJ78"/>
<name>A0A7C4JJ78_9CREN</name>
<dbReference type="GO" id="GO:0046872">
    <property type="term" value="F:metal ion binding"/>
    <property type="evidence" value="ECO:0007669"/>
    <property type="project" value="UniProtKB-KW"/>
</dbReference>
<dbReference type="Gene3D" id="3.60.21.10">
    <property type="match status" value="1"/>
</dbReference>
<proteinExistence type="predicted"/>
<evidence type="ECO:0000256" key="1">
    <source>
        <dbReference type="ARBA" id="ARBA00022475"/>
    </source>
</evidence>
<comment type="caution">
    <text evidence="9">The sequence shown here is derived from an EMBL/GenBank/DDBJ whole genome shotgun (WGS) entry which is preliminary data.</text>
</comment>
<evidence type="ECO:0000256" key="2">
    <source>
        <dbReference type="ARBA" id="ARBA00022519"/>
    </source>
</evidence>
<evidence type="ECO:0000256" key="6">
    <source>
        <dbReference type="SAM" id="Phobius"/>
    </source>
</evidence>
<dbReference type="SUPFAM" id="SSF56300">
    <property type="entry name" value="Metallo-dependent phosphatases"/>
    <property type="match status" value="1"/>
</dbReference>
<protein>
    <recommendedName>
        <fullName evidence="7">Calcineurin-like phosphoesterase domain-containing protein</fullName>
    </recommendedName>
</protein>
<accession>A0A7C4JJ78</accession>
<evidence type="ECO:0000256" key="5">
    <source>
        <dbReference type="ARBA" id="ARBA00023211"/>
    </source>
</evidence>
<dbReference type="EMBL" id="DTCK01000019">
    <property type="protein sequence ID" value="HGQ35750.1"/>
    <property type="molecule type" value="Genomic_DNA"/>
</dbReference>
<keyword evidence="6" id="KW-0812">Transmembrane</keyword>
<feature type="transmembrane region" description="Helical" evidence="6">
    <location>
        <begin position="6"/>
        <end position="26"/>
    </location>
</feature>
<keyword evidence="3" id="KW-0479">Metal-binding</keyword>
<gene>
    <name evidence="9" type="ORF">ENU08_00290</name>
    <name evidence="8" type="ORF">ENU41_03615</name>
</gene>
<keyword evidence="1" id="KW-1003">Cell membrane</keyword>
<dbReference type="EMBL" id="DTBD01000003">
    <property type="protein sequence ID" value="HGQ63679.1"/>
    <property type="molecule type" value="Genomic_DNA"/>
</dbReference>
<evidence type="ECO:0000256" key="3">
    <source>
        <dbReference type="ARBA" id="ARBA00022723"/>
    </source>
</evidence>
<evidence type="ECO:0000313" key="9">
    <source>
        <dbReference type="EMBL" id="HGQ63679.1"/>
    </source>
</evidence>
<dbReference type="InterPro" id="IPR004843">
    <property type="entry name" value="Calcineurin-like_PHP"/>
</dbReference>
<keyword evidence="6" id="KW-1133">Transmembrane helix</keyword>
<keyword evidence="5" id="KW-0464">Manganese</keyword>
<dbReference type="GO" id="GO:0008758">
    <property type="term" value="F:UDP-2,3-diacylglucosamine hydrolase activity"/>
    <property type="evidence" value="ECO:0007669"/>
    <property type="project" value="TreeGrafter"/>
</dbReference>